<name>A0ABX0A1Z3_9BACI</name>
<feature type="chain" id="PRO_5045656936" evidence="1">
    <location>
        <begin position="18"/>
        <end position="120"/>
    </location>
</feature>
<dbReference type="Proteomes" id="UP000743899">
    <property type="component" value="Unassembled WGS sequence"/>
</dbReference>
<keyword evidence="2" id="KW-0413">Isomerase</keyword>
<gene>
    <name evidence="2" type="ORF">GW534_06670</name>
</gene>
<accession>A0ABX0A1Z3</accession>
<evidence type="ECO:0000256" key="1">
    <source>
        <dbReference type="SAM" id="SignalP"/>
    </source>
</evidence>
<organism evidence="2 3">
    <name type="scientific">Pallidibacillus pasinlerensis</name>
    <dbReference type="NCBI Taxonomy" id="2703818"/>
    <lineage>
        <taxon>Bacteria</taxon>
        <taxon>Bacillati</taxon>
        <taxon>Bacillota</taxon>
        <taxon>Bacilli</taxon>
        <taxon>Bacillales</taxon>
        <taxon>Bacillaceae</taxon>
        <taxon>Pallidibacillus</taxon>
    </lineage>
</organism>
<dbReference type="EMBL" id="JAACYS010000022">
    <property type="protein sequence ID" value="NCU17448.1"/>
    <property type="molecule type" value="Genomic_DNA"/>
</dbReference>
<reference evidence="2 3" key="1">
    <citation type="submission" date="2020-01" db="EMBL/GenBank/DDBJ databases">
        <title>A novel Bacillus sp. from Pasinler.</title>
        <authorList>
            <person name="Adiguzel A."/>
            <person name="Ay H."/>
            <person name="Baltaci M.O."/>
        </authorList>
    </citation>
    <scope>NUCLEOTIDE SEQUENCE [LARGE SCALE GENOMIC DNA]</scope>
    <source>
        <strain evidence="2 3">P1</strain>
    </source>
</reference>
<evidence type="ECO:0000313" key="3">
    <source>
        <dbReference type="Proteomes" id="UP000743899"/>
    </source>
</evidence>
<keyword evidence="1" id="KW-0732">Signal</keyword>
<evidence type="ECO:0000313" key="2">
    <source>
        <dbReference type="EMBL" id="NCU17448.1"/>
    </source>
</evidence>
<comment type="caution">
    <text evidence="2">The sequence shown here is derived from an EMBL/GenBank/DDBJ whole genome shotgun (WGS) entry which is preliminary data.</text>
</comment>
<proteinExistence type="predicted"/>
<feature type="signal peptide" evidence="1">
    <location>
        <begin position="1"/>
        <end position="17"/>
    </location>
</feature>
<protein>
    <submittedName>
        <fullName evidence="2">Peptidylprolyl isomerase</fullName>
    </submittedName>
</protein>
<dbReference type="RefSeq" id="WP_161920280.1">
    <property type="nucleotide sequence ID" value="NZ_JAACYS010000022.1"/>
</dbReference>
<dbReference type="GO" id="GO:0016853">
    <property type="term" value="F:isomerase activity"/>
    <property type="evidence" value="ECO:0007669"/>
    <property type="project" value="UniProtKB-KW"/>
</dbReference>
<dbReference type="PROSITE" id="PS51257">
    <property type="entry name" value="PROKAR_LIPOPROTEIN"/>
    <property type="match status" value="1"/>
</dbReference>
<sequence>MKRIILFLLMTIAILTACNTSTLSISEIEIVPKDVQNKIDSNTTLQMINENEETYYIIFHSNGDASVDLESEGEVLNIKFEENGNGEKKQNVYKLTTDPEHEYIRVFIDGEETHFDVITL</sequence>
<keyword evidence="3" id="KW-1185">Reference proteome</keyword>